<evidence type="ECO:0000256" key="1">
    <source>
        <dbReference type="ARBA" id="ARBA00001946"/>
    </source>
</evidence>
<keyword evidence="11" id="KW-1185">Reference proteome</keyword>
<dbReference type="InterPro" id="IPR001206">
    <property type="entry name" value="Diacylglycerol_kinase_cat_dom"/>
</dbReference>
<evidence type="ECO:0000256" key="4">
    <source>
        <dbReference type="ARBA" id="ARBA00022741"/>
    </source>
</evidence>
<dbReference type="PANTHER" id="PTHR12358">
    <property type="entry name" value="SPHINGOSINE KINASE"/>
    <property type="match status" value="1"/>
</dbReference>
<name>A0A1C6UK97_9ACTN</name>
<keyword evidence="5 10" id="KW-0418">Kinase</keyword>
<proteinExistence type="inferred from homology"/>
<gene>
    <name evidence="10" type="ORF">GA0070617_2676</name>
</gene>
<dbReference type="GO" id="GO:0005886">
    <property type="term" value="C:plasma membrane"/>
    <property type="evidence" value="ECO:0007669"/>
    <property type="project" value="TreeGrafter"/>
</dbReference>
<dbReference type="InterPro" id="IPR050187">
    <property type="entry name" value="Lipid_Phosphate_FormReg"/>
</dbReference>
<dbReference type="InterPro" id="IPR045540">
    <property type="entry name" value="YegS/DAGK_C"/>
</dbReference>
<dbReference type="Pfam" id="PF19279">
    <property type="entry name" value="YegS_C"/>
    <property type="match status" value="1"/>
</dbReference>
<keyword evidence="4" id="KW-0547">Nucleotide-binding</keyword>
<dbReference type="InterPro" id="IPR016064">
    <property type="entry name" value="NAD/diacylglycerol_kinase_sf"/>
</dbReference>
<dbReference type="SMART" id="SM00046">
    <property type="entry name" value="DAGKc"/>
    <property type="match status" value="1"/>
</dbReference>
<dbReference type="Pfam" id="PF00781">
    <property type="entry name" value="DAGK_cat"/>
    <property type="match status" value="1"/>
</dbReference>
<dbReference type="GO" id="GO:0005524">
    <property type="term" value="F:ATP binding"/>
    <property type="evidence" value="ECO:0007669"/>
    <property type="project" value="UniProtKB-KW"/>
</dbReference>
<accession>A0A1C6UK97</accession>
<evidence type="ECO:0000256" key="2">
    <source>
        <dbReference type="ARBA" id="ARBA00005983"/>
    </source>
</evidence>
<dbReference type="SUPFAM" id="SSF111331">
    <property type="entry name" value="NAD kinase/diacylglycerol kinase-like"/>
    <property type="match status" value="1"/>
</dbReference>
<keyword evidence="7" id="KW-0444">Lipid biosynthesis</keyword>
<keyword evidence="7" id="KW-0594">Phospholipid biosynthesis</keyword>
<comment type="similarity">
    <text evidence="2">Belongs to the diacylglycerol/lipid kinase family.</text>
</comment>
<keyword evidence="7" id="KW-0443">Lipid metabolism</keyword>
<evidence type="ECO:0000256" key="8">
    <source>
        <dbReference type="ARBA" id="ARBA00023264"/>
    </source>
</evidence>
<dbReference type="PANTHER" id="PTHR12358:SF106">
    <property type="entry name" value="LIPID KINASE YEGS"/>
    <property type="match status" value="1"/>
</dbReference>
<evidence type="ECO:0000256" key="3">
    <source>
        <dbReference type="ARBA" id="ARBA00022679"/>
    </source>
</evidence>
<dbReference type="STRING" id="683228.GA0070617_2676"/>
<dbReference type="Proteomes" id="UP000198937">
    <property type="component" value="Unassembled WGS sequence"/>
</dbReference>
<dbReference type="GO" id="GO:0008654">
    <property type="term" value="P:phospholipid biosynthetic process"/>
    <property type="evidence" value="ECO:0007669"/>
    <property type="project" value="UniProtKB-KW"/>
</dbReference>
<feature type="domain" description="DAGKc" evidence="9">
    <location>
        <begin position="6"/>
        <end position="151"/>
    </location>
</feature>
<keyword evidence="6" id="KW-0067">ATP-binding</keyword>
<keyword evidence="8" id="KW-1208">Phospholipid metabolism</keyword>
<evidence type="ECO:0000256" key="7">
    <source>
        <dbReference type="ARBA" id="ARBA00023209"/>
    </source>
</evidence>
<evidence type="ECO:0000256" key="5">
    <source>
        <dbReference type="ARBA" id="ARBA00022777"/>
    </source>
</evidence>
<dbReference type="Gene3D" id="2.60.200.40">
    <property type="match status" value="1"/>
</dbReference>
<comment type="cofactor">
    <cofactor evidence="1">
        <name>Mg(2+)</name>
        <dbReference type="ChEBI" id="CHEBI:18420"/>
    </cofactor>
</comment>
<dbReference type="PROSITE" id="PS50146">
    <property type="entry name" value="DAGK"/>
    <property type="match status" value="1"/>
</dbReference>
<dbReference type="InterPro" id="IPR017438">
    <property type="entry name" value="ATP-NAD_kinase_N"/>
</dbReference>
<dbReference type="RefSeq" id="WP_091437007.1">
    <property type="nucleotide sequence ID" value="NZ_BMMJ01000009.1"/>
</dbReference>
<evidence type="ECO:0000313" key="11">
    <source>
        <dbReference type="Proteomes" id="UP000198937"/>
    </source>
</evidence>
<evidence type="ECO:0000256" key="6">
    <source>
        <dbReference type="ARBA" id="ARBA00022840"/>
    </source>
</evidence>
<evidence type="ECO:0000259" key="9">
    <source>
        <dbReference type="PROSITE" id="PS50146"/>
    </source>
</evidence>
<dbReference type="EMBL" id="FMIA01000002">
    <property type="protein sequence ID" value="SCL54477.1"/>
    <property type="molecule type" value="Genomic_DNA"/>
</dbReference>
<protein>
    <submittedName>
        <fullName evidence="10">Diacylglycerol kinase (ATP)</fullName>
    </submittedName>
</protein>
<evidence type="ECO:0000313" key="10">
    <source>
        <dbReference type="EMBL" id="SCL54477.1"/>
    </source>
</evidence>
<keyword evidence="3" id="KW-0808">Transferase</keyword>
<dbReference type="OrthoDB" id="142078at2"/>
<reference evidence="10 11" key="1">
    <citation type="submission" date="2016-06" db="EMBL/GenBank/DDBJ databases">
        <authorList>
            <person name="Kjaerup R.B."/>
            <person name="Dalgaard T.S."/>
            <person name="Juul-Madsen H.R."/>
        </authorList>
    </citation>
    <scope>NUCLEOTIDE SEQUENCE [LARGE SCALE GENOMIC DNA]</scope>
    <source>
        <strain evidence="10 11">DSM 45577</strain>
    </source>
</reference>
<dbReference type="Gene3D" id="3.40.50.10330">
    <property type="entry name" value="Probable inorganic polyphosphate/atp-NAD kinase, domain 1"/>
    <property type="match status" value="1"/>
</dbReference>
<dbReference type="GO" id="GO:0004143">
    <property type="term" value="F:ATP-dependent diacylglycerol kinase activity"/>
    <property type="evidence" value="ECO:0007669"/>
    <property type="project" value="TreeGrafter"/>
</dbReference>
<sequence>MSLETIRGLPGLVIANPTAGTMRADLVTELTALATRFLPDVQVHWTTGRGDAETVARTAATRTTGRPGLIMAVGGDGTVREVVAGLAAAAGEADRAAEGGPALLVVPAGTGNSNHLAQWGDLPWTEAVPAALTPGGDVALRMFDLARLVETDELVLLGACSGLIAEALTYARDVPTTGRARYQVALARAARDHHPYPGRVEVDGVRVHEGPTVLANVGGGRHRGGQYQVLPHSVLDDGLLDVCVIGAETAPPDVPELTRRAAHLDQPGVVYARGRRITVSRLDGEPLWFEHDGELLPRSRSTVTLQVLPRVLPVLCRASRRAG</sequence>
<organism evidence="10 11">
    <name type="scientific">Micromonospora yangpuensis</name>
    <dbReference type="NCBI Taxonomy" id="683228"/>
    <lineage>
        <taxon>Bacteria</taxon>
        <taxon>Bacillati</taxon>
        <taxon>Actinomycetota</taxon>
        <taxon>Actinomycetes</taxon>
        <taxon>Micromonosporales</taxon>
        <taxon>Micromonosporaceae</taxon>
        <taxon>Micromonospora</taxon>
    </lineage>
</organism>
<dbReference type="AlphaFoldDB" id="A0A1C6UK97"/>